<feature type="domain" description="Beta-ketoacyl synthase-like N-terminal" evidence="1">
    <location>
        <begin position="47"/>
        <end position="180"/>
    </location>
</feature>
<sequence>MTARPYDSGEPVVSGIGVVTPWTDQPEKAALADRPAVPGQWFDHRARLGPRGYKYLPPASQFFLAAAKYALADSDDDPARYAAERRGAAVGTNSSAVALHDSMDRTVLQESAAALSPASAPYFSINLFGSRLATEHGLKGFNLTLTTPRVAGLESLETGARAVAAGRASWLLAGATEEALPEGLPGHERSERGAVALVLEPAGAVRERGGRVYGGCRVSSHFLAPAVAASAEGPERARRLIARGVAGVGSGSVFDGAGFGGAGFGGAGGPRVIAVVDESAVGRAVASAAGPGATLVAAGAGALEPLLQVAGALAELTAPVLVVATAPGGNLSLALLTPPAGEDGR</sequence>
<dbReference type="Proteomes" id="UP001596160">
    <property type="component" value="Unassembled WGS sequence"/>
</dbReference>
<proteinExistence type="predicted"/>
<accession>A0ABW0AKX6</accession>
<comment type="caution">
    <text evidence="2">The sequence shown here is derived from an EMBL/GenBank/DDBJ whole genome shotgun (WGS) entry which is preliminary data.</text>
</comment>
<evidence type="ECO:0000259" key="1">
    <source>
        <dbReference type="Pfam" id="PF00109"/>
    </source>
</evidence>
<dbReference type="SUPFAM" id="SSF53901">
    <property type="entry name" value="Thiolase-like"/>
    <property type="match status" value="1"/>
</dbReference>
<name>A0ABW0AKX6_9ACTN</name>
<dbReference type="EMBL" id="JBHSKP010000006">
    <property type="protein sequence ID" value="MFC5152657.1"/>
    <property type="molecule type" value="Genomic_DNA"/>
</dbReference>
<evidence type="ECO:0000313" key="2">
    <source>
        <dbReference type="EMBL" id="MFC5152657.1"/>
    </source>
</evidence>
<dbReference type="InterPro" id="IPR016039">
    <property type="entry name" value="Thiolase-like"/>
</dbReference>
<reference evidence="3" key="1">
    <citation type="journal article" date="2019" name="Int. J. Syst. Evol. Microbiol.">
        <title>The Global Catalogue of Microorganisms (GCM) 10K type strain sequencing project: providing services to taxonomists for standard genome sequencing and annotation.</title>
        <authorList>
            <consortium name="The Broad Institute Genomics Platform"/>
            <consortium name="The Broad Institute Genome Sequencing Center for Infectious Disease"/>
            <person name="Wu L."/>
            <person name="Ma J."/>
        </authorList>
    </citation>
    <scope>NUCLEOTIDE SEQUENCE [LARGE SCALE GENOMIC DNA]</scope>
    <source>
        <strain evidence="3">PCU 266</strain>
    </source>
</reference>
<dbReference type="InterPro" id="IPR014030">
    <property type="entry name" value="Ketoacyl_synth_N"/>
</dbReference>
<dbReference type="RefSeq" id="WP_344477892.1">
    <property type="nucleotide sequence ID" value="NZ_BAAASB010000009.1"/>
</dbReference>
<organism evidence="2 3">
    <name type="scientific">Streptomyces amakusaensis</name>
    <dbReference type="NCBI Taxonomy" id="67271"/>
    <lineage>
        <taxon>Bacteria</taxon>
        <taxon>Bacillati</taxon>
        <taxon>Actinomycetota</taxon>
        <taxon>Actinomycetes</taxon>
        <taxon>Kitasatosporales</taxon>
        <taxon>Streptomycetaceae</taxon>
        <taxon>Streptomyces</taxon>
    </lineage>
</organism>
<dbReference type="Pfam" id="PF00109">
    <property type="entry name" value="ketoacyl-synt"/>
    <property type="match status" value="1"/>
</dbReference>
<protein>
    <submittedName>
        <fullName evidence="2">Beta-ketoacyl synthase N-terminal-like domain-containing protein</fullName>
    </submittedName>
</protein>
<dbReference type="Gene3D" id="3.40.47.10">
    <property type="match status" value="1"/>
</dbReference>
<keyword evidence="3" id="KW-1185">Reference proteome</keyword>
<gene>
    <name evidence="2" type="ORF">ACFPRH_13005</name>
</gene>
<evidence type="ECO:0000313" key="3">
    <source>
        <dbReference type="Proteomes" id="UP001596160"/>
    </source>
</evidence>